<dbReference type="EMBL" id="ML210239">
    <property type="protein sequence ID" value="TFK22507.1"/>
    <property type="molecule type" value="Genomic_DNA"/>
</dbReference>
<dbReference type="Proteomes" id="UP000307440">
    <property type="component" value="Unassembled WGS sequence"/>
</dbReference>
<proteinExistence type="predicted"/>
<evidence type="ECO:0000256" key="1">
    <source>
        <dbReference type="SAM" id="MobiDB-lite"/>
    </source>
</evidence>
<protein>
    <recommendedName>
        <fullName evidence="5">Fruit-body specific protein a</fullName>
    </recommendedName>
</protein>
<feature type="chain" id="PRO_5023011944" description="Fruit-body specific protein a" evidence="2">
    <location>
        <begin position="19"/>
        <end position="498"/>
    </location>
</feature>
<evidence type="ECO:0000313" key="4">
    <source>
        <dbReference type="Proteomes" id="UP000307440"/>
    </source>
</evidence>
<reference evidence="3 4" key="1">
    <citation type="journal article" date="2019" name="Nat. Ecol. Evol.">
        <title>Megaphylogeny resolves global patterns of mushroom evolution.</title>
        <authorList>
            <person name="Varga T."/>
            <person name="Krizsan K."/>
            <person name="Foldi C."/>
            <person name="Dima B."/>
            <person name="Sanchez-Garcia M."/>
            <person name="Sanchez-Ramirez S."/>
            <person name="Szollosi G.J."/>
            <person name="Szarkandi J.G."/>
            <person name="Papp V."/>
            <person name="Albert L."/>
            <person name="Andreopoulos W."/>
            <person name="Angelini C."/>
            <person name="Antonin V."/>
            <person name="Barry K.W."/>
            <person name="Bougher N.L."/>
            <person name="Buchanan P."/>
            <person name="Buyck B."/>
            <person name="Bense V."/>
            <person name="Catcheside P."/>
            <person name="Chovatia M."/>
            <person name="Cooper J."/>
            <person name="Damon W."/>
            <person name="Desjardin D."/>
            <person name="Finy P."/>
            <person name="Geml J."/>
            <person name="Haridas S."/>
            <person name="Hughes K."/>
            <person name="Justo A."/>
            <person name="Karasinski D."/>
            <person name="Kautmanova I."/>
            <person name="Kiss B."/>
            <person name="Kocsube S."/>
            <person name="Kotiranta H."/>
            <person name="LaButti K.M."/>
            <person name="Lechner B.E."/>
            <person name="Liimatainen K."/>
            <person name="Lipzen A."/>
            <person name="Lukacs Z."/>
            <person name="Mihaltcheva S."/>
            <person name="Morgado L.N."/>
            <person name="Niskanen T."/>
            <person name="Noordeloos M.E."/>
            <person name="Ohm R.A."/>
            <person name="Ortiz-Santana B."/>
            <person name="Ovrebo C."/>
            <person name="Racz N."/>
            <person name="Riley R."/>
            <person name="Savchenko A."/>
            <person name="Shiryaev A."/>
            <person name="Soop K."/>
            <person name="Spirin V."/>
            <person name="Szebenyi C."/>
            <person name="Tomsovsky M."/>
            <person name="Tulloss R.E."/>
            <person name="Uehling J."/>
            <person name="Grigoriev I.V."/>
            <person name="Vagvolgyi C."/>
            <person name="Papp T."/>
            <person name="Martin F.M."/>
            <person name="Miettinen O."/>
            <person name="Hibbett D.S."/>
            <person name="Nagy L.G."/>
        </authorList>
    </citation>
    <scope>NUCLEOTIDE SEQUENCE [LARGE SCALE GENOMIC DNA]</scope>
    <source>
        <strain evidence="3 4">CBS 121175</strain>
    </source>
</reference>
<feature type="compositionally biased region" description="Basic residues" evidence="1">
    <location>
        <begin position="90"/>
        <end position="107"/>
    </location>
</feature>
<dbReference type="AlphaFoldDB" id="A0A5C3KQK8"/>
<keyword evidence="4" id="KW-1185">Reference proteome</keyword>
<name>A0A5C3KQK8_COPMA</name>
<evidence type="ECO:0000313" key="3">
    <source>
        <dbReference type="EMBL" id="TFK22507.1"/>
    </source>
</evidence>
<accession>A0A5C3KQK8</accession>
<feature type="region of interest" description="Disordered" evidence="1">
    <location>
        <begin position="85"/>
        <end position="107"/>
    </location>
</feature>
<feature type="signal peptide" evidence="2">
    <location>
        <begin position="1"/>
        <end position="18"/>
    </location>
</feature>
<keyword evidence="2" id="KW-0732">Signal</keyword>
<dbReference type="PANTHER" id="PTHR36578:SF1">
    <property type="entry name" value="APPLE DOMAIN-CONTAINING PROTEIN"/>
    <property type="match status" value="1"/>
</dbReference>
<evidence type="ECO:0008006" key="5">
    <source>
        <dbReference type="Google" id="ProtNLM"/>
    </source>
</evidence>
<evidence type="ECO:0000256" key="2">
    <source>
        <dbReference type="SAM" id="SignalP"/>
    </source>
</evidence>
<gene>
    <name evidence="3" type="ORF">FA15DRAFT_748594</name>
</gene>
<dbReference type="PANTHER" id="PTHR36578">
    <property type="entry name" value="CHROMOSOME 15, WHOLE GENOME SHOTGUN SEQUENCE"/>
    <property type="match status" value="1"/>
</dbReference>
<dbReference type="OrthoDB" id="271448at2759"/>
<sequence>MLLFSRLYTVATLASLVSDDLEVTPASTQAVPYSVEGSHQDTGRNERMTDSGAILDAAREIDQKSGPGVEELPDQAVPETITTLVDGRATGRKSGPRRNRPGRGHRVQARAPGDYVEIFAGTGTAPIDRDASVSGTAYLTYTLVSNATYNIDACLNFCDTITGCVFVNLYYEFNNYGLNFESSEQSNLKCAAYGDIHTAVEKTNFRGQQSYPAPAPVIYIQHSSGYVLKDLVDPDVPEGYEYVFGPIGGATSAPGYMGFAFLDRYDVDACAHECNQRGADPAGGSCQFFNIWRAVVNGIPTTYSCVFYYTPTTAATATNTGQGTLAVTLSRGYKRRTYLPDGGFEGLVCELSTCYVESYVHWYGTSSPGGIEDATVVRNPAFSRSGNGTAVLGSRGRLDGLPGTLTIAGDPSGVTLAGRQYKIEFWQSSSFSGPVLSAPAWVDVVWNGDVVLEVRPGYSTWSVYSVVVTATGSDILAFHGGAAPAWTFLDDISLWLMY</sequence>
<organism evidence="3 4">
    <name type="scientific">Coprinopsis marcescibilis</name>
    <name type="common">Agaric fungus</name>
    <name type="synonym">Psathyrella marcescibilis</name>
    <dbReference type="NCBI Taxonomy" id="230819"/>
    <lineage>
        <taxon>Eukaryota</taxon>
        <taxon>Fungi</taxon>
        <taxon>Dikarya</taxon>
        <taxon>Basidiomycota</taxon>
        <taxon>Agaricomycotina</taxon>
        <taxon>Agaricomycetes</taxon>
        <taxon>Agaricomycetidae</taxon>
        <taxon>Agaricales</taxon>
        <taxon>Agaricineae</taxon>
        <taxon>Psathyrellaceae</taxon>
        <taxon>Coprinopsis</taxon>
    </lineage>
</organism>
<dbReference type="STRING" id="230819.A0A5C3KQK8"/>